<evidence type="ECO:0000313" key="2">
    <source>
        <dbReference type="EMBL" id="EHR61733.1"/>
    </source>
</evidence>
<dbReference type="InterPro" id="IPR052189">
    <property type="entry name" value="L-asp_N-monooxygenase_NS-form"/>
</dbReference>
<dbReference type="HOGENOM" id="CLU_020215_3_1_11"/>
<protein>
    <recommendedName>
        <fullName evidence="1">FAD-dependent urate hydroxylase HpyO/Asp monooxygenase CreE-like FAD/NAD(P)-binding domain-containing protein</fullName>
    </recommendedName>
</protein>
<feature type="domain" description="FAD-dependent urate hydroxylase HpyO/Asp monooxygenase CreE-like FAD/NAD(P)-binding" evidence="1">
    <location>
        <begin position="4"/>
        <end position="154"/>
    </location>
</feature>
<proteinExistence type="predicted"/>
<reference evidence="2 3" key="1">
    <citation type="submission" date="2011-11" db="EMBL/GenBank/DDBJ databases">
        <title>The Noncontiguous Finished sequence of Saccharomonospora cyanea NA-134.</title>
        <authorList>
            <consortium name="US DOE Joint Genome Institute"/>
            <person name="Lucas S."/>
            <person name="Han J."/>
            <person name="Lapidus A."/>
            <person name="Cheng J.-F."/>
            <person name="Goodwin L."/>
            <person name="Pitluck S."/>
            <person name="Peters L."/>
            <person name="Ovchinnikova G."/>
            <person name="Lu M."/>
            <person name="Detter J.C."/>
            <person name="Han C."/>
            <person name="Tapia R."/>
            <person name="Land M."/>
            <person name="Hauser L."/>
            <person name="Kyrpides N."/>
            <person name="Ivanova N."/>
            <person name="Pagani I."/>
            <person name="Brambilla E.-M."/>
            <person name="Klenk H.-P."/>
            <person name="Woyke T."/>
        </authorList>
    </citation>
    <scope>NUCLEOTIDE SEQUENCE [LARGE SCALE GENOMIC DNA]</scope>
    <source>
        <strain evidence="2 3">NA-134</strain>
    </source>
</reference>
<organism evidence="2 3">
    <name type="scientific">Saccharomonospora cyanea NA-134</name>
    <dbReference type="NCBI Taxonomy" id="882082"/>
    <lineage>
        <taxon>Bacteria</taxon>
        <taxon>Bacillati</taxon>
        <taxon>Actinomycetota</taxon>
        <taxon>Actinomycetes</taxon>
        <taxon>Pseudonocardiales</taxon>
        <taxon>Pseudonocardiaceae</taxon>
        <taxon>Saccharomonospora</taxon>
    </lineage>
</organism>
<sequence length="460" mass="49082">MEIAIIGAGAAAVSLLDALSLTQHRPGGITVFEDSPSWWRGRAYQPDADAVRVNAPPTLMSVRASDPQHYARWLTEHGGHDHVDRLLGVPIVPRAHYGTYLAASADDAIARLRSHGRRVELVADRVTGWDAARATVRTAGGGVYPADRLVLCAGGGHPRDHYGLLGAPGFVLEPYPLARTLADVPPEASIAVIGSGLTAVDIVVTLADRGHTGPITMLSRRGLLPAVQQTLMPLTFHHLAHQRMPDTVAGLVTAMEAELAEHGQDLAPLAAELTSTEDPVDRLRRQLSEVDSPYLGRRLLATGIHMFGSAAWQRLPAQERAWLRDEALRTVNSLASPMVPGNAEILLRLFDSGRLRLLAGTVKIEPATHGFRVHGADEFAPDIVVNAVNPVAHSVPQRSEVLVASLRESGVAVTGEDGGLTPRDERIFVLGAFESGTSFVAPSVQTLAVRAAALAPRLAQ</sequence>
<dbReference type="EMBL" id="CM001440">
    <property type="protein sequence ID" value="EHR61733.1"/>
    <property type="molecule type" value="Genomic_DNA"/>
</dbReference>
<keyword evidence="3" id="KW-1185">Reference proteome</keyword>
<evidence type="ECO:0000259" key="1">
    <source>
        <dbReference type="Pfam" id="PF13454"/>
    </source>
</evidence>
<dbReference type="RefSeq" id="WP_005457060.1">
    <property type="nucleotide sequence ID" value="NZ_CM001440.1"/>
</dbReference>
<dbReference type="Proteomes" id="UP000002791">
    <property type="component" value="Chromosome"/>
</dbReference>
<dbReference type="OrthoDB" id="101972at2"/>
<gene>
    <name evidence="2" type="ORF">SaccyDRAFT_2888</name>
</gene>
<dbReference type="STRING" id="882082.SaccyDRAFT_2888"/>
<dbReference type="AlphaFoldDB" id="H5XIA5"/>
<dbReference type="PANTHER" id="PTHR40254">
    <property type="entry name" value="BLR0577 PROTEIN"/>
    <property type="match status" value="1"/>
</dbReference>
<dbReference type="PANTHER" id="PTHR40254:SF1">
    <property type="entry name" value="BLR0577 PROTEIN"/>
    <property type="match status" value="1"/>
</dbReference>
<accession>H5XIA5</accession>
<name>H5XIA5_9PSEU</name>
<dbReference type="Gene3D" id="3.50.50.60">
    <property type="entry name" value="FAD/NAD(P)-binding domain"/>
    <property type="match status" value="1"/>
</dbReference>
<evidence type="ECO:0000313" key="3">
    <source>
        <dbReference type="Proteomes" id="UP000002791"/>
    </source>
</evidence>
<dbReference type="eggNOG" id="COG4529">
    <property type="taxonomic scope" value="Bacteria"/>
</dbReference>
<dbReference type="Pfam" id="PF13454">
    <property type="entry name" value="NAD_binding_9"/>
    <property type="match status" value="1"/>
</dbReference>
<dbReference type="InterPro" id="IPR036188">
    <property type="entry name" value="FAD/NAD-bd_sf"/>
</dbReference>
<dbReference type="InterPro" id="IPR038732">
    <property type="entry name" value="HpyO/CreE_NAD-binding"/>
</dbReference>
<dbReference type="SUPFAM" id="SSF51905">
    <property type="entry name" value="FAD/NAD(P)-binding domain"/>
    <property type="match status" value="2"/>
</dbReference>